<dbReference type="Gene3D" id="2.60.40.10">
    <property type="entry name" value="Immunoglobulins"/>
    <property type="match status" value="2"/>
</dbReference>
<comment type="caution">
    <text evidence="6">The sequence shown here is derived from an EMBL/GenBank/DDBJ whole genome shotgun (WGS) entry which is preliminary data.</text>
</comment>
<keyword evidence="4" id="KW-0393">Immunoglobulin domain</keyword>
<evidence type="ECO:0000259" key="5">
    <source>
        <dbReference type="PROSITE" id="PS50835"/>
    </source>
</evidence>
<evidence type="ECO:0000256" key="1">
    <source>
        <dbReference type="ARBA" id="ARBA00022729"/>
    </source>
</evidence>
<dbReference type="InterPro" id="IPR013783">
    <property type="entry name" value="Ig-like_fold"/>
</dbReference>
<dbReference type="PROSITE" id="PS50835">
    <property type="entry name" value="IG_LIKE"/>
    <property type="match status" value="1"/>
</dbReference>
<dbReference type="InterPro" id="IPR051170">
    <property type="entry name" value="Neural/epithelial_adhesion"/>
</dbReference>
<dbReference type="PANTHER" id="PTHR12231">
    <property type="entry name" value="CTX-RELATED TYPE I TRANSMEMBRANE PROTEIN"/>
    <property type="match status" value="1"/>
</dbReference>
<dbReference type="InterPro" id="IPR036179">
    <property type="entry name" value="Ig-like_dom_sf"/>
</dbReference>
<dbReference type="Pfam" id="PF13927">
    <property type="entry name" value="Ig_3"/>
    <property type="match status" value="1"/>
</dbReference>
<feature type="domain" description="Ig-like" evidence="5">
    <location>
        <begin position="1"/>
        <end position="111"/>
    </location>
</feature>
<evidence type="ECO:0000313" key="6">
    <source>
        <dbReference type="EMBL" id="RWR99165.1"/>
    </source>
</evidence>
<evidence type="ECO:0000256" key="2">
    <source>
        <dbReference type="ARBA" id="ARBA00022737"/>
    </source>
</evidence>
<keyword evidence="7" id="KW-1185">Reference proteome</keyword>
<proteinExistence type="predicted"/>
<keyword evidence="1" id="KW-0732">Signal</keyword>
<name>A0A443Q809_9ACAR</name>
<dbReference type="InterPro" id="IPR013098">
    <property type="entry name" value="Ig_I-set"/>
</dbReference>
<dbReference type="SUPFAM" id="SSF48726">
    <property type="entry name" value="Immunoglobulin"/>
    <property type="match status" value="2"/>
</dbReference>
<keyword evidence="2" id="KW-0677">Repeat</keyword>
<evidence type="ECO:0000256" key="3">
    <source>
        <dbReference type="ARBA" id="ARBA00023157"/>
    </source>
</evidence>
<sequence length="111" mass="12216">MSTLIIERASKEASGNYTCRAKNSFGEDSYTVHLVVKIALKWLKEPNDITTTGGQEVTIECIADGFPHPKIKSIEVKSGKLLSSDERLKFYGISALDGGEYECIAENEIDT</sequence>
<evidence type="ECO:0000313" key="7">
    <source>
        <dbReference type="Proteomes" id="UP000285301"/>
    </source>
</evidence>
<dbReference type="GO" id="GO:0043005">
    <property type="term" value="C:neuron projection"/>
    <property type="evidence" value="ECO:0007669"/>
    <property type="project" value="TreeGrafter"/>
</dbReference>
<dbReference type="EMBL" id="NCKU01016632">
    <property type="protein sequence ID" value="RWR99165.1"/>
    <property type="molecule type" value="Genomic_DNA"/>
</dbReference>
<dbReference type="Pfam" id="PF07679">
    <property type="entry name" value="I-set"/>
    <property type="match status" value="1"/>
</dbReference>
<protein>
    <submittedName>
        <fullName evidence="6">Down syndrome cell adhesion molecule-like protein Dscam2</fullName>
    </submittedName>
</protein>
<reference evidence="6 7" key="1">
    <citation type="journal article" date="2018" name="Gigascience">
        <title>Genomes of trombidid mites reveal novel predicted allergens and laterally-transferred genes associated with secondary metabolism.</title>
        <authorList>
            <person name="Dong X."/>
            <person name="Chaisiri K."/>
            <person name="Xia D."/>
            <person name="Armstrong S.D."/>
            <person name="Fang Y."/>
            <person name="Donnelly M.J."/>
            <person name="Kadowaki T."/>
            <person name="McGarry J.W."/>
            <person name="Darby A.C."/>
            <person name="Makepeace B.L."/>
        </authorList>
    </citation>
    <scope>NUCLEOTIDE SEQUENCE [LARGE SCALE GENOMIC DNA]</scope>
    <source>
        <strain evidence="6">UoL-WK</strain>
    </source>
</reference>
<dbReference type="Proteomes" id="UP000285301">
    <property type="component" value="Unassembled WGS sequence"/>
</dbReference>
<dbReference type="InterPro" id="IPR003598">
    <property type="entry name" value="Ig_sub2"/>
</dbReference>
<dbReference type="SMART" id="SM00408">
    <property type="entry name" value="IGc2"/>
    <property type="match status" value="1"/>
</dbReference>
<keyword evidence="3" id="KW-1015">Disulfide bond</keyword>
<evidence type="ECO:0000256" key="4">
    <source>
        <dbReference type="ARBA" id="ARBA00023319"/>
    </source>
</evidence>
<dbReference type="OrthoDB" id="5982258at2759"/>
<dbReference type="InterPro" id="IPR007110">
    <property type="entry name" value="Ig-like_dom"/>
</dbReference>
<gene>
    <name evidence="6" type="ORF">B4U79_12151</name>
</gene>
<accession>A0A443Q809</accession>
<organism evidence="6 7">
    <name type="scientific">Dinothrombium tinctorium</name>
    <dbReference type="NCBI Taxonomy" id="1965070"/>
    <lineage>
        <taxon>Eukaryota</taxon>
        <taxon>Metazoa</taxon>
        <taxon>Ecdysozoa</taxon>
        <taxon>Arthropoda</taxon>
        <taxon>Chelicerata</taxon>
        <taxon>Arachnida</taxon>
        <taxon>Acari</taxon>
        <taxon>Acariformes</taxon>
        <taxon>Trombidiformes</taxon>
        <taxon>Prostigmata</taxon>
        <taxon>Anystina</taxon>
        <taxon>Parasitengona</taxon>
        <taxon>Trombidioidea</taxon>
        <taxon>Trombidiidae</taxon>
        <taxon>Dinothrombium</taxon>
    </lineage>
</organism>
<dbReference type="STRING" id="1965070.A0A443Q809"/>
<dbReference type="AlphaFoldDB" id="A0A443Q809"/>
<dbReference type="PANTHER" id="PTHR12231:SF253">
    <property type="entry name" value="DPR-INTERACTING PROTEIN ETA, ISOFORM B-RELATED"/>
    <property type="match status" value="1"/>
</dbReference>